<name>A0A6A4JP49_APOLU</name>
<evidence type="ECO:0000313" key="3">
    <source>
        <dbReference type="Proteomes" id="UP000466442"/>
    </source>
</evidence>
<gene>
    <name evidence="2" type="ORF">GE061_003628</name>
</gene>
<sequence>MMDNERSCNYISRMGDLPIYIRRGEHPDRERPEGVAAAVNQREERRSDVVPPGDPEVSGWLSSDFIDGESSSDDMAVATLD</sequence>
<dbReference type="EMBL" id="WIXP02000011">
    <property type="protein sequence ID" value="KAF6203210.1"/>
    <property type="molecule type" value="Genomic_DNA"/>
</dbReference>
<evidence type="ECO:0000256" key="1">
    <source>
        <dbReference type="SAM" id="MobiDB-lite"/>
    </source>
</evidence>
<evidence type="ECO:0000313" key="2">
    <source>
        <dbReference type="EMBL" id="KAF6203210.1"/>
    </source>
</evidence>
<comment type="caution">
    <text evidence="2">The sequence shown here is derived from an EMBL/GenBank/DDBJ whole genome shotgun (WGS) entry which is preliminary data.</text>
</comment>
<keyword evidence="3" id="KW-1185">Reference proteome</keyword>
<accession>A0A6A4JP49</accession>
<dbReference type="AlphaFoldDB" id="A0A6A4JP49"/>
<reference evidence="2" key="1">
    <citation type="journal article" date="2021" name="Mol. Ecol. Resour.">
        <title>Apolygus lucorum genome provides insights into omnivorousness and mesophyll feeding.</title>
        <authorList>
            <person name="Liu Y."/>
            <person name="Liu H."/>
            <person name="Wang H."/>
            <person name="Huang T."/>
            <person name="Liu B."/>
            <person name="Yang B."/>
            <person name="Yin L."/>
            <person name="Li B."/>
            <person name="Zhang Y."/>
            <person name="Zhang S."/>
            <person name="Jiang F."/>
            <person name="Zhang X."/>
            <person name="Ren Y."/>
            <person name="Wang B."/>
            <person name="Wang S."/>
            <person name="Lu Y."/>
            <person name="Wu K."/>
            <person name="Fan W."/>
            <person name="Wang G."/>
        </authorList>
    </citation>
    <scope>NUCLEOTIDE SEQUENCE</scope>
    <source>
        <strain evidence="2">12Hb</strain>
    </source>
</reference>
<organism evidence="2 3">
    <name type="scientific">Apolygus lucorum</name>
    <name type="common">Small green plant bug</name>
    <name type="synonym">Lygocoris lucorum</name>
    <dbReference type="NCBI Taxonomy" id="248454"/>
    <lineage>
        <taxon>Eukaryota</taxon>
        <taxon>Metazoa</taxon>
        <taxon>Ecdysozoa</taxon>
        <taxon>Arthropoda</taxon>
        <taxon>Hexapoda</taxon>
        <taxon>Insecta</taxon>
        <taxon>Pterygota</taxon>
        <taxon>Neoptera</taxon>
        <taxon>Paraneoptera</taxon>
        <taxon>Hemiptera</taxon>
        <taxon>Heteroptera</taxon>
        <taxon>Panheteroptera</taxon>
        <taxon>Cimicomorpha</taxon>
        <taxon>Miridae</taxon>
        <taxon>Mirini</taxon>
        <taxon>Apolygus</taxon>
    </lineage>
</organism>
<feature type="compositionally biased region" description="Basic and acidic residues" evidence="1">
    <location>
        <begin position="23"/>
        <end position="33"/>
    </location>
</feature>
<proteinExistence type="predicted"/>
<feature type="region of interest" description="Disordered" evidence="1">
    <location>
        <begin position="23"/>
        <end position="81"/>
    </location>
</feature>
<protein>
    <submittedName>
        <fullName evidence="2">Uncharacterized protein</fullName>
    </submittedName>
</protein>
<dbReference type="Proteomes" id="UP000466442">
    <property type="component" value="Unassembled WGS sequence"/>
</dbReference>